<dbReference type="SUPFAM" id="SSF49899">
    <property type="entry name" value="Concanavalin A-like lectins/glucanases"/>
    <property type="match status" value="1"/>
</dbReference>
<dbReference type="Pfam" id="PF08244">
    <property type="entry name" value="Glyco_hydro_32C"/>
    <property type="match status" value="1"/>
</dbReference>
<dbReference type="SUPFAM" id="SSF75005">
    <property type="entry name" value="Arabinanase/levansucrase/invertase"/>
    <property type="match status" value="1"/>
</dbReference>
<dbReference type="PANTHER" id="PTHR42800:SF1">
    <property type="entry name" value="EXOINULINASE INUD (AFU_ORTHOLOGUE AFUA_5G00480)"/>
    <property type="match status" value="1"/>
</dbReference>
<dbReference type="OrthoDB" id="9759709at2"/>
<dbReference type="GO" id="GO:0005737">
    <property type="term" value="C:cytoplasm"/>
    <property type="evidence" value="ECO:0007669"/>
    <property type="project" value="TreeGrafter"/>
</dbReference>
<evidence type="ECO:0000256" key="2">
    <source>
        <dbReference type="ARBA" id="ARBA00022801"/>
    </source>
</evidence>
<dbReference type="Gene3D" id="2.115.10.20">
    <property type="entry name" value="Glycosyl hydrolase domain, family 43"/>
    <property type="match status" value="1"/>
</dbReference>
<evidence type="ECO:0000256" key="1">
    <source>
        <dbReference type="ARBA" id="ARBA00009902"/>
    </source>
</evidence>
<dbReference type="SMART" id="SM00640">
    <property type="entry name" value="Glyco_32"/>
    <property type="match status" value="1"/>
</dbReference>
<comment type="similarity">
    <text evidence="1 4">Belongs to the glycosyl hydrolase 32 family.</text>
</comment>
<evidence type="ECO:0000259" key="7">
    <source>
        <dbReference type="Pfam" id="PF08244"/>
    </source>
</evidence>
<comment type="caution">
    <text evidence="8">The sequence shown here is derived from an EMBL/GenBank/DDBJ whole genome shotgun (WGS) entry which is preliminary data.</text>
</comment>
<dbReference type="GO" id="GO:0004575">
    <property type="term" value="F:sucrose alpha-glucosidase activity"/>
    <property type="evidence" value="ECO:0007669"/>
    <property type="project" value="TreeGrafter"/>
</dbReference>
<dbReference type="AlphaFoldDB" id="A0A562MAE3"/>
<reference evidence="8 9" key="1">
    <citation type="journal article" date="2015" name="Stand. Genomic Sci.">
        <title>Genomic Encyclopedia of Bacterial and Archaeal Type Strains, Phase III: the genomes of soil and plant-associated and newly described type strains.</title>
        <authorList>
            <person name="Whitman W.B."/>
            <person name="Woyke T."/>
            <person name="Klenk H.P."/>
            <person name="Zhou Y."/>
            <person name="Lilburn T.G."/>
            <person name="Beck B.J."/>
            <person name="De Vos P."/>
            <person name="Vandamme P."/>
            <person name="Eisen J.A."/>
            <person name="Garrity G."/>
            <person name="Hugenholtz P."/>
            <person name="Kyrpides N.C."/>
        </authorList>
    </citation>
    <scope>NUCLEOTIDE SEQUENCE [LARGE SCALE GENOMIC DNA]</scope>
    <source>
        <strain evidence="8 9">CGMCC 1.6855</strain>
    </source>
</reference>
<dbReference type="GO" id="GO:0005987">
    <property type="term" value="P:sucrose catabolic process"/>
    <property type="evidence" value="ECO:0007669"/>
    <property type="project" value="TreeGrafter"/>
</dbReference>
<dbReference type="InterPro" id="IPR013320">
    <property type="entry name" value="ConA-like_dom_sf"/>
</dbReference>
<feature type="domain" description="Glycosyl hydrolase family 32 N-terminal" evidence="6">
    <location>
        <begin position="123"/>
        <end position="409"/>
    </location>
</feature>
<dbReference type="PANTHER" id="PTHR42800">
    <property type="entry name" value="EXOINULINASE INUD (AFU_ORTHOLOGUE AFUA_5G00480)"/>
    <property type="match status" value="1"/>
</dbReference>
<evidence type="ECO:0000256" key="3">
    <source>
        <dbReference type="ARBA" id="ARBA00023295"/>
    </source>
</evidence>
<evidence type="ECO:0000313" key="8">
    <source>
        <dbReference type="EMBL" id="TWI16909.1"/>
    </source>
</evidence>
<evidence type="ECO:0000256" key="4">
    <source>
        <dbReference type="RuleBase" id="RU362110"/>
    </source>
</evidence>
<keyword evidence="5" id="KW-0732">Signal</keyword>
<feature type="chain" id="PRO_5021900013" evidence="5">
    <location>
        <begin position="19"/>
        <end position="560"/>
    </location>
</feature>
<dbReference type="RefSeq" id="WP_088160926.1">
    <property type="nucleotide sequence ID" value="NZ_JBPFRV010000008.1"/>
</dbReference>
<evidence type="ECO:0000256" key="5">
    <source>
        <dbReference type="SAM" id="SignalP"/>
    </source>
</evidence>
<feature type="domain" description="Glycosyl hydrolase family 32 C-terminal" evidence="7">
    <location>
        <begin position="420"/>
        <end position="522"/>
    </location>
</feature>
<dbReference type="Proteomes" id="UP000315908">
    <property type="component" value="Unassembled WGS sequence"/>
</dbReference>
<gene>
    <name evidence="8" type="ORF">IQ31_04087</name>
</gene>
<feature type="signal peptide" evidence="5">
    <location>
        <begin position="1"/>
        <end position="18"/>
    </location>
</feature>
<evidence type="ECO:0000313" key="9">
    <source>
        <dbReference type="Proteomes" id="UP000315908"/>
    </source>
</evidence>
<name>A0A562MAE3_9SPHI</name>
<dbReference type="EMBL" id="VLKR01000025">
    <property type="protein sequence ID" value="TWI16909.1"/>
    <property type="molecule type" value="Genomic_DNA"/>
</dbReference>
<keyword evidence="3 4" id="KW-0326">Glycosidase</keyword>
<organism evidence="8 9">
    <name type="scientific">Sphingobacterium siyangense</name>
    <dbReference type="NCBI Taxonomy" id="459529"/>
    <lineage>
        <taxon>Bacteria</taxon>
        <taxon>Pseudomonadati</taxon>
        <taxon>Bacteroidota</taxon>
        <taxon>Sphingobacteriia</taxon>
        <taxon>Sphingobacteriales</taxon>
        <taxon>Sphingobacteriaceae</taxon>
        <taxon>Sphingobacterium</taxon>
    </lineage>
</organism>
<dbReference type="InterPro" id="IPR013148">
    <property type="entry name" value="Glyco_hydro_32_N"/>
</dbReference>
<dbReference type="InterPro" id="IPR013189">
    <property type="entry name" value="Glyco_hydro_32_C"/>
</dbReference>
<evidence type="ECO:0000259" key="6">
    <source>
        <dbReference type="Pfam" id="PF00251"/>
    </source>
</evidence>
<protein>
    <submittedName>
        <fullName evidence="8">Levanase/fructan beta-fructosidase</fullName>
    </submittedName>
</protein>
<dbReference type="InterPro" id="IPR001362">
    <property type="entry name" value="Glyco_hydro_32"/>
</dbReference>
<dbReference type="Pfam" id="PF00251">
    <property type="entry name" value="Glyco_hydro_32N"/>
    <property type="match status" value="1"/>
</dbReference>
<dbReference type="Gene3D" id="2.60.120.560">
    <property type="entry name" value="Exo-inulinase, domain 1"/>
    <property type="match status" value="1"/>
</dbReference>
<proteinExistence type="inferred from homology"/>
<dbReference type="InterPro" id="IPR023296">
    <property type="entry name" value="Glyco_hydro_beta-prop_sf"/>
</dbReference>
<keyword evidence="2 4" id="KW-0378">Hydrolase</keyword>
<dbReference type="CDD" id="cd18622">
    <property type="entry name" value="GH32_Inu-like"/>
    <property type="match status" value="1"/>
</dbReference>
<accession>A0A562MAE3</accession>
<sequence length="560" mass="63948">MYKVSLLFIGIVALVLNANGQSSSTQSFQATHRYLKIPIKNGAPKRHVEVWLGNDKVRWFDAELADSTYDWIAYLDIGKWKGQQLKVVANTSDKEIPLFNPIAQSDTDDTDKVYAEDRRGQFHFSAKRGWLNDPNGLVFFNGQYHLFFQHNPYGTNWGNMHWGHAVSSDLLHWKELGEALYPDESGVMFSGGAVVDSNNTAGFGKNGVTSPMILFYTAAEKSWGQGLAYSLDGQKFEKMPNHILDKITAGNRDPKVIWHGPSKQWVLVLYVEEDQEQHTMQIFTSKDLKMWTFASKIKGGRGNDRYLFECPEFFELAVDGNPNNKKWVLTGANSQYAIGEFDGKSFHPEIERLFSQYGRDYYAAQTFSNEPKERRIEIGWWRTHTNQGNSAFNQSMSVPMELKLKSTEKGIRLFREPVTELQKLRKEKLSISRKKISSNDSSLFQQFNAEIAELDLVIDPQQAKNIQINVRGLAINYNVSTEELLVDNVRAQVPLRNKKLALKLLVDRTGLELFAQNGEVYMPINYNFDRNNLTYQLVAFNGEAVLESADLYTLDGIWIK</sequence>